<dbReference type="AlphaFoldDB" id="A0A9J6FUJ6"/>
<dbReference type="Proteomes" id="UP000821853">
    <property type="component" value="Chromosome 2"/>
</dbReference>
<gene>
    <name evidence="1" type="ORF">HPB48_022094</name>
</gene>
<keyword evidence="2" id="KW-1185">Reference proteome</keyword>
<evidence type="ECO:0000313" key="1">
    <source>
        <dbReference type="EMBL" id="KAH9366813.1"/>
    </source>
</evidence>
<accession>A0A9J6FUJ6</accession>
<evidence type="ECO:0000313" key="2">
    <source>
        <dbReference type="Proteomes" id="UP000821853"/>
    </source>
</evidence>
<dbReference type="EMBL" id="JABSTR010000004">
    <property type="protein sequence ID" value="KAH9366813.1"/>
    <property type="molecule type" value="Genomic_DNA"/>
</dbReference>
<name>A0A9J6FUJ6_HAELO</name>
<proteinExistence type="predicted"/>
<protein>
    <submittedName>
        <fullName evidence="1">Uncharacterized protein</fullName>
    </submittedName>
</protein>
<sequence length="156" mass="17959">MAAVLFLRRRDGRSCTYGENAWLPSHLVNLNCRSAAEIDLLKKRCLDSDVLTSKQSKCVKRQPTVPTRNELAVFLLCFGQVGLRFWPCTQIFRSRMFLWPQSFHKLHCSTCTRTTNCPQYLKEVLEKCLKVSEKLEADSEVGLPFSFRLRLATGQQ</sequence>
<dbReference type="VEuPathDB" id="VectorBase:HLOH_057133"/>
<comment type="caution">
    <text evidence="1">The sequence shown here is derived from an EMBL/GenBank/DDBJ whole genome shotgun (WGS) entry which is preliminary data.</text>
</comment>
<organism evidence="1 2">
    <name type="scientific">Haemaphysalis longicornis</name>
    <name type="common">Bush tick</name>
    <dbReference type="NCBI Taxonomy" id="44386"/>
    <lineage>
        <taxon>Eukaryota</taxon>
        <taxon>Metazoa</taxon>
        <taxon>Ecdysozoa</taxon>
        <taxon>Arthropoda</taxon>
        <taxon>Chelicerata</taxon>
        <taxon>Arachnida</taxon>
        <taxon>Acari</taxon>
        <taxon>Parasitiformes</taxon>
        <taxon>Ixodida</taxon>
        <taxon>Ixodoidea</taxon>
        <taxon>Ixodidae</taxon>
        <taxon>Haemaphysalinae</taxon>
        <taxon>Haemaphysalis</taxon>
    </lineage>
</organism>
<reference evidence="1 2" key="1">
    <citation type="journal article" date="2020" name="Cell">
        <title>Large-Scale Comparative Analyses of Tick Genomes Elucidate Their Genetic Diversity and Vector Capacities.</title>
        <authorList>
            <consortium name="Tick Genome and Microbiome Consortium (TIGMIC)"/>
            <person name="Jia N."/>
            <person name="Wang J."/>
            <person name="Shi W."/>
            <person name="Du L."/>
            <person name="Sun Y."/>
            <person name="Zhan W."/>
            <person name="Jiang J.F."/>
            <person name="Wang Q."/>
            <person name="Zhang B."/>
            <person name="Ji P."/>
            <person name="Bell-Sakyi L."/>
            <person name="Cui X.M."/>
            <person name="Yuan T.T."/>
            <person name="Jiang B.G."/>
            <person name="Yang W.F."/>
            <person name="Lam T.T."/>
            <person name="Chang Q.C."/>
            <person name="Ding S.J."/>
            <person name="Wang X.J."/>
            <person name="Zhu J.G."/>
            <person name="Ruan X.D."/>
            <person name="Zhao L."/>
            <person name="Wei J.T."/>
            <person name="Ye R.Z."/>
            <person name="Que T.C."/>
            <person name="Du C.H."/>
            <person name="Zhou Y.H."/>
            <person name="Cheng J.X."/>
            <person name="Dai P.F."/>
            <person name="Guo W.B."/>
            <person name="Han X.H."/>
            <person name="Huang E.J."/>
            <person name="Li L.F."/>
            <person name="Wei W."/>
            <person name="Gao Y.C."/>
            <person name="Liu J.Z."/>
            <person name="Shao H.Z."/>
            <person name="Wang X."/>
            <person name="Wang C.C."/>
            <person name="Yang T.C."/>
            <person name="Huo Q.B."/>
            <person name="Li W."/>
            <person name="Chen H.Y."/>
            <person name="Chen S.E."/>
            <person name="Zhou L.G."/>
            <person name="Ni X.B."/>
            <person name="Tian J.H."/>
            <person name="Sheng Y."/>
            <person name="Liu T."/>
            <person name="Pan Y.S."/>
            <person name="Xia L.Y."/>
            <person name="Li J."/>
            <person name="Zhao F."/>
            <person name="Cao W.C."/>
        </authorList>
    </citation>
    <scope>NUCLEOTIDE SEQUENCE [LARGE SCALE GENOMIC DNA]</scope>
    <source>
        <strain evidence="1">HaeL-2018</strain>
    </source>
</reference>